<reference evidence="1 2" key="1">
    <citation type="submission" date="2020-10" db="EMBL/GenBank/DDBJ databases">
        <title>The Coptis chinensis genome and diversification of protoberbering-type alkaloids.</title>
        <authorList>
            <person name="Wang B."/>
            <person name="Shu S."/>
            <person name="Song C."/>
            <person name="Liu Y."/>
        </authorList>
    </citation>
    <scope>NUCLEOTIDE SEQUENCE [LARGE SCALE GENOMIC DNA]</scope>
    <source>
        <strain evidence="1">HL-2020</strain>
        <tissue evidence="1">Leaf</tissue>
    </source>
</reference>
<dbReference type="SUPFAM" id="SSF161084">
    <property type="entry name" value="MAPEG domain-like"/>
    <property type="match status" value="1"/>
</dbReference>
<gene>
    <name evidence="1" type="ORF">IFM89_036172</name>
</gene>
<keyword evidence="2" id="KW-1185">Reference proteome</keyword>
<evidence type="ECO:0000313" key="1">
    <source>
        <dbReference type="EMBL" id="KAF9590680.1"/>
    </source>
</evidence>
<dbReference type="InterPro" id="IPR023352">
    <property type="entry name" value="MAPEG-like_dom_sf"/>
</dbReference>
<dbReference type="EMBL" id="JADFTS010000009">
    <property type="protein sequence ID" value="KAF9590680.1"/>
    <property type="molecule type" value="Genomic_DNA"/>
</dbReference>
<proteinExistence type="predicted"/>
<dbReference type="Gene3D" id="1.20.120.550">
    <property type="entry name" value="Membrane associated eicosanoid/glutathione metabolism-like domain"/>
    <property type="match status" value="1"/>
</dbReference>
<organism evidence="1 2">
    <name type="scientific">Coptis chinensis</name>
    <dbReference type="NCBI Taxonomy" id="261450"/>
    <lineage>
        <taxon>Eukaryota</taxon>
        <taxon>Viridiplantae</taxon>
        <taxon>Streptophyta</taxon>
        <taxon>Embryophyta</taxon>
        <taxon>Tracheophyta</taxon>
        <taxon>Spermatophyta</taxon>
        <taxon>Magnoliopsida</taxon>
        <taxon>Ranunculales</taxon>
        <taxon>Ranunculaceae</taxon>
        <taxon>Coptidoideae</taxon>
        <taxon>Coptis</taxon>
    </lineage>
</organism>
<protein>
    <submittedName>
        <fullName evidence="1">Uncharacterized protein</fullName>
    </submittedName>
</protein>
<sequence length="427" mass="47776">MCPKGSLSVYSRRPKDGVTTHASVNNIMSLQFSAPPYSFVFSTAIKTTSAAPSSERDERIGLLTKPRAISPWRARRQQEHIQRIAVSINSVPSRRSLAQRARREREQQMQQLMPTGPHTVMAPNFTRSFEVRNPPITSNVGFRQNTKNKASDAVLLTPPKRTKVFSNKLCIHPTVPTALGLVFTVGRIFYFIGYSTGDPKNRMKAGDTLHSESTISISHGDLQSNFTKSGKETAEIFFGLDDFIHESRAAGVSTARKFQPRLKVNMQPKDKLPASHAISVAAEGSINHDEAPNFHASNVKDLEGGPRLASLSTFDCPTLRRCSFAPTNSSSELLSQQTLSNREIGCFVYEEDFLFDSESFGREEFKQDLFQSKNSELRNSLNSLRTGERSSFQNIKILSPWRKQAKRSVLETELRGAKRSVYEVLKT</sequence>
<dbReference type="AlphaFoldDB" id="A0A835LDL5"/>
<dbReference type="Proteomes" id="UP000631114">
    <property type="component" value="Unassembled WGS sequence"/>
</dbReference>
<evidence type="ECO:0000313" key="2">
    <source>
        <dbReference type="Proteomes" id="UP000631114"/>
    </source>
</evidence>
<comment type="caution">
    <text evidence="1">The sequence shown here is derived from an EMBL/GenBank/DDBJ whole genome shotgun (WGS) entry which is preliminary data.</text>
</comment>
<accession>A0A835LDL5</accession>
<name>A0A835LDL5_9MAGN</name>
<dbReference type="OrthoDB" id="272624at2759"/>